<dbReference type="AlphaFoldDB" id="A0A1U9K5D8"/>
<dbReference type="RefSeq" id="WP_077719085.1">
    <property type="nucleotide sequence ID" value="NZ_CP019699.1"/>
</dbReference>
<organism evidence="2 3">
    <name type="scientific">Novibacillus thermophilus</name>
    <dbReference type="NCBI Taxonomy" id="1471761"/>
    <lineage>
        <taxon>Bacteria</taxon>
        <taxon>Bacillati</taxon>
        <taxon>Bacillota</taxon>
        <taxon>Bacilli</taxon>
        <taxon>Bacillales</taxon>
        <taxon>Thermoactinomycetaceae</taxon>
        <taxon>Novibacillus</taxon>
    </lineage>
</organism>
<protein>
    <recommendedName>
        <fullName evidence="1">IrrE N-terminal-like domain-containing protein</fullName>
    </recommendedName>
</protein>
<dbReference type="OrthoDB" id="1707128at2"/>
<name>A0A1U9K5D8_9BACL</name>
<accession>A0A1U9K5D8</accession>
<dbReference type="InterPro" id="IPR010359">
    <property type="entry name" value="IrrE_HExxH"/>
</dbReference>
<gene>
    <name evidence="2" type="ORF">B0W44_05200</name>
</gene>
<dbReference type="EMBL" id="CP019699">
    <property type="protein sequence ID" value="AQS55265.1"/>
    <property type="molecule type" value="Genomic_DNA"/>
</dbReference>
<dbReference type="Pfam" id="PF06114">
    <property type="entry name" value="Peptidase_M78"/>
    <property type="match status" value="1"/>
</dbReference>
<sequence>MELFKMLTSINDTWEDKANSVLSNFNFRYPDEIDMGYICWRYGIKLLPTEESSYSIPSEGRKGIIFVQHDLDHINKRIVIAEEFCHLYNHYSNQLGKKDYEINKDEKQAKKMAAYLLMPKQFLDHIYNAAFDQAVMISEIADYFLVTEEFAQFRLELIHKRKIDAIIRFGDKLGTIEWFE</sequence>
<evidence type="ECO:0000259" key="1">
    <source>
        <dbReference type="Pfam" id="PF06114"/>
    </source>
</evidence>
<proteinExistence type="predicted"/>
<dbReference type="STRING" id="1471761.B0W44_05200"/>
<evidence type="ECO:0000313" key="3">
    <source>
        <dbReference type="Proteomes" id="UP000188603"/>
    </source>
</evidence>
<keyword evidence="3" id="KW-1185">Reference proteome</keyword>
<dbReference type="Proteomes" id="UP000188603">
    <property type="component" value="Chromosome"/>
</dbReference>
<feature type="domain" description="IrrE N-terminal-like" evidence="1">
    <location>
        <begin position="54"/>
        <end position="156"/>
    </location>
</feature>
<dbReference type="KEGG" id="ntr:B0W44_05200"/>
<evidence type="ECO:0000313" key="2">
    <source>
        <dbReference type="EMBL" id="AQS55265.1"/>
    </source>
</evidence>
<reference evidence="2 3" key="1">
    <citation type="journal article" date="2015" name="Int. J. Syst. Evol. Microbiol.">
        <title>Novibacillus thermophilus gen. nov., sp. nov., a Gram-staining-negative and moderately thermophilic member of the family Thermoactinomycetaceae.</title>
        <authorList>
            <person name="Yang G."/>
            <person name="Chen J."/>
            <person name="Zhou S."/>
        </authorList>
    </citation>
    <scope>NUCLEOTIDE SEQUENCE [LARGE SCALE GENOMIC DNA]</scope>
    <source>
        <strain evidence="2 3">SG-1</strain>
    </source>
</reference>